<dbReference type="Proteomes" id="UP000316852">
    <property type="component" value="Unassembled WGS sequence"/>
</dbReference>
<dbReference type="InterPro" id="IPR007922">
    <property type="entry name" value="DciA-like"/>
</dbReference>
<evidence type="ECO:0000256" key="1">
    <source>
        <dbReference type="SAM" id="MobiDB-lite"/>
    </source>
</evidence>
<evidence type="ECO:0000313" key="3">
    <source>
        <dbReference type="Proteomes" id="UP000316852"/>
    </source>
</evidence>
<dbReference type="AlphaFoldDB" id="A0A538T6J7"/>
<dbReference type="EMBL" id="VBOW01000023">
    <property type="protein sequence ID" value="TMQ59260.1"/>
    <property type="molecule type" value="Genomic_DNA"/>
</dbReference>
<dbReference type="Pfam" id="PF05258">
    <property type="entry name" value="DciA"/>
    <property type="match status" value="1"/>
</dbReference>
<gene>
    <name evidence="2" type="ORF">E6K76_05280</name>
</gene>
<reference evidence="2 3" key="1">
    <citation type="journal article" date="2019" name="Nat. Microbiol.">
        <title>Mediterranean grassland soil C-N compound turnover is dependent on rainfall and depth, and is mediated by genomically divergent microorganisms.</title>
        <authorList>
            <person name="Diamond S."/>
            <person name="Andeer P.F."/>
            <person name="Li Z."/>
            <person name="Crits-Christoph A."/>
            <person name="Burstein D."/>
            <person name="Anantharaman K."/>
            <person name="Lane K.R."/>
            <person name="Thomas B.C."/>
            <person name="Pan C."/>
            <person name="Northen T.R."/>
            <person name="Banfield J.F."/>
        </authorList>
    </citation>
    <scope>NUCLEOTIDE SEQUENCE [LARGE SCALE GENOMIC DNA]</scope>
    <source>
        <strain evidence="2">WS_6</strain>
    </source>
</reference>
<accession>A0A538T6J7</accession>
<protein>
    <submittedName>
        <fullName evidence="2">DUF721 domain-containing protein</fullName>
    </submittedName>
</protein>
<evidence type="ECO:0000313" key="2">
    <source>
        <dbReference type="EMBL" id="TMQ59260.1"/>
    </source>
</evidence>
<comment type="caution">
    <text evidence="2">The sequence shown here is derived from an EMBL/GenBank/DDBJ whole genome shotgun (WGS) entry which is preliminary data.</text>
</comment>
<feature type="region of interest" description="Disordered" evidence="1">
    <location>
        <begin position="1"/>
        <end position="52"/>
    </location>
</feature>
<organism evidence="2 3">
    <name type="scientific">Eiseniibacteriota bacterium</name>
    <dbReference type="NCBI Taxonomy" id="2212470"/>
    <lineage>
        <taxon>Bacteria</taxon>
        <taxon>Candidatus Eiseniibacteriota</taxon>
    </lineage>
</organism>
<feature type="compositionally biased region" description="Basic and acidic residues" evidence="1">
    <location>
        <begin position="42"/>
        <end position="52"/>
    </location>
</feature>
<sequence length="170" mass="18402">MGVGSSLDRPGPEARSGVEPGARDGVPRAFGDAGAVPPAADRPGRPCVERPVRRPLRRTGESHGEAPGFQPVAEVLEQVLQALKLETRFAAAEATDCWALAVGPEVLARTRCVGVRDRELLVEVQGAVWMGHLAVLRQGILDQMNRTLPASGRLRAIRFVPMRSKEERTR</sequence>
<dbReference type="PANTHER" id="PTHR36456:SF1">
    <property type="entry name" value="UPF0232 PROTEIN SCO3875"/>
    <property type="match status" value="1"/>
</dbReference>
<name>A0A538T6J7_UNCEI</name>
<dbReference type="PANTHER" id="PTHR36456">
    <property type="entry name" value="UPF0232 PROTEIN SCO3875"/>
    <property type="match status" value="1"/>
</dbReference>
<proteinExistence type="predicted"/>